<keyword evidence="2" id="KW-1185">Reference proteome</keyword>
<evidence type="ECO:0000313" key="1">
    <source>
        <dbReference type="EMBL" id="KZV43304.1"/>
    </source>
</evidence>
<organism evidence="1 2">
    <name type="scientific">Dorcoceras hygrometricum</name>
    <dbReference type="NCBI Taxonomy" id="472368"/>
    <lineage>
        <taxon>Eukaryota</taxon>
        <taxon>Viridiplantae</taxon>
        <taxon>Streptophyta</taxon>
        <taxon>Embryophyta</taxon>
        <taxon>Tracheophyta</taxon>
        <taxon>Spermatophyta</taxon>
        <taxon>Magnoliopsida</taxon>
        <taxon>eudicotyledons</taxon>
        <taxon>Gunneridae</taxon>
        <taxon>Pentapetalae</taxon>
        <taxon>asterids</taxon>
        <taxon>lamiids</taxon>
        <taxon>Lamiales</taxon>
        <taxon>Gesneriaceae</taxon>
        <taxon>Didymocarpoideae</taxon>
        <taxon>Trichosporeae</taxon>
        <taxon>Loxocarpinae</taxon>
        <taxon>Dorcoceras</taxon>
    </lineage>
</organism>
<protein>
    <submittedName>
        <fullName evidence="1">Uncharacterized protein</fullName>
    </submittedName>
</protein>
<gene>
    <name evidence="1" type="ORF">F511_09287</name>
</gene>
<dbReference type="AlphaFoldDB" id="A0A2Z7C8S6"/>
<sequence length="171" mass="18738">MPETTPDGGGRRQHLRAAHGRTLPQFARPTAQACCASPSQLASDSGAYSSNRSATHCATVRKSIANLSAAMLRNQCADQHQEISSLRNLCARPAADSRPAHVRPSREAEQEIWLPCVAGAHVIARACARGGHRHARRRRGRFSKSFASLILKIEIRYNKAAIVLIRSEPWL</sequence>
<dbReference type="Proteomes" id="UP000250235">
    <property type="component" value="Unassembled WGS sequence"/>
</dbReference>
<reference evidence="1 2" key="1">
    <citation type="journal article" date="2015" name="Proc. Natl. Acad. Sci. U.S.A.">
        <title>The resurrection genome of Boea hygrometrica: A blueprint for survival of dehydration.</title>
        <authorList>
            <person name="Xiao L."/>
            <person name="Yang G."/>
            <person name="Zhang L."/>
            <person name="Yang X."/>
            <person name="Zhao S."/>
            <person name="Ji Z."/>
            <person name="Zhou Q."/>
            <person name="Hu M."/>
            <person name="Wang Y."/>
            <person name="Chen M."/>
            <person name="Xu Y."/>
            <person name="Jin H."/>
            <person name="Xiao X."/>
            <person name="Hu G."/>
            <person name="Bao F."/>
            <person name="Hu Y."/>
            <person name="Wan P."/>
            <person name="Li L."/>
            <person name="Deng X."/>
            <person name="Kuang T."/>
            <person name="Xiang C."/>
            <person name="Zhu J.K."/>
            <person name="Oliver M.J."/>
            <person name="He Y."/>
        </authorList>
    </citation>
    <scope>NUCLEOTIDE SEQUENCE [LARGE SCALE GENOMIC DNA]</scope>
    <source>
        <strain evidence="2">cv. XS01</strain>
    </source>
</reference>
<dbReference type="EMBL" id="KQ998140">
    <property type="protein sequence ID" value="KZV43304.1"/>
    <property type="molecule type" value="Genomic_DNA"/>
</dbReference>
<evidence type="ECO:0000313" key="2">
    <source>
        <dbReference type="Proteomes" id="UP000250235"/>
    </source>
</evidence>
<accession>A0A2Z7C8S6</accession>
<name>A0A2Z7C8S6_9LAMI</name>
<proteinExistence type="predicted"/>